<dbReference type="AlphaFoldDB" id="A0A8B9QAU6"/>
<dbReference type="CDD" id="cd08725">
    <property type="entry name" value="RGS_RGS22_4"/>
    <property type="match status" value="1"/>
</dbReference>
<evidence type="ECO:0000313" key="3">
    <source>
        <dbReference type="Proteomes" id="UP000694424"/>
    </source>
</evidence>
<dbReference type="GO" id="GO:0009966">
    <property type="term" value="P:regulation of signal transduction"/>
    <property type="evidence" value="ECO:0007669"/>
    <property type="project" value="InterPro"/>
</dbReference>
<dbReference type="SMART" id="SM00315">
    <property type="entry name" value="RGS"/>
    <property type="match status" value="1"/>
</dbReference>
<feature type="domain" description="RGS" evidence="1">
    <location>
        <begin position="600"/>
        <end position="706"/>
    </location>
</feature>
<evidence type="ECO:0000259" key="1">
    <source>
        <dbReference type="PROSITE" id="PS50132"/>
    </source>
</evidence>
<dbReference type="InterPro" id="IPR042651">
    <property type="entry name" value="Rgs22"/>
</dbReference>
<proteinExistence type="predicted"/>
<organism evidence="2 3">
    <name type="scientific">Apteryx owenii</name>
    <name type="common">Little spotted kiwi</name>
    <dbReference type="NCBI Taxonomy" id="8824"/>
    <lineage>
        <taxon>Eukaryota</taxon>
        <taxon>Metazoa</taxon>
        <taxon>Chordata</taxon>
        <taxon>Craniata</taxon>
        <taxon>Vertebrata</taxon>
        <taxon>Euteleostomi</taxon>
        <taxon>Archelosauria</taxon>
        <taxon>Archosauria</taxon>
        <taxon>Dinosauria</taxon>
        <taxon>Saurischia</taxon>
        <taxon>Theropoda</taxon>
        <taxon>Coelurosauria</taxon>
        <taxon>Aves</taxon>
        <taxon>Palaeognathae</taxon>
        <taxon>Apterygiformes</taxon>
        <taxon>Apterygidae</taxon>
        <taxon>Apteryx</taxon>
    </lineage>
</organism>
<dbReference type="CDD" id="cd08727">
    <property type="entry name" value="RGS_RGS22_2"/>
    <property type="match status" value="1"/>
</dbReference>
<dbReference type="GO" id="GO:0001965">
    <property type="term" value="F:G-protein alpha-subunit binding"/>
    <property type="evidence" value="ECO:0007669"/>
    <property type="project" value="InterPro"/>
</dbReference>
<keyword evidence="3" id="KW-1185">Reference proteome</keyword>
<name>A0A8B9QAU6_APTOW</name>
<dbReference type="PANTHER" id="PTHR46583:SF1">
    <property type="entry name" value="REGULATOR OF G-PROTEIN SIGNALING 22"/>
    <property type="match status" value="1"/>
</dbReference>
<dbReference type="Gene3D" id="1.10.167.10">
    <property type="entry name" value="Regulator of G-protein Signalling 4, domain 2"/>
    <property type="match status" value="3"/>
</dbReference>
<dbReference type="SUPFAM" id="SSF48097">
    <property type="entry name" value="Regulator of G-protein signaling, RGS"/>
    <property type="match status" value="4"/>
</dbReference>
<dbReference type="InterPro" id="IPR048074">
    <property type="entry name" value="RGS22_RGS_fourth"/>
</dbReference>
<dbReference type="InterPro" id="IPR044926">
    <property type="entry name" value="RGS_subdomain_2"/>
</dbReference>
<dbReference type="PANTHER" id="PTHR46583">
    <property type="entry name" value="REGULATOR OF G-PROTEIN SIGNALING 22"/>
    <property type="match status" value="1"/>
</dbReference>
<dbReference type="Pfam" id="PF00615">
    <property type="entry name" value="RGS"/>
    <property type="match status" value="2"/>
</dbReference>
<protein>
    <submittedName>
        <fullName evidence="2">Regulator of G protein signaling 22</fullName>
    </submittedName>
</protein>
<dbReference type="GO" id="GO:0005634">
    <property type="term" value="C:nucleus"/>
    <property type="evidence" value="ECO:0007669"/>
    <property type="project" value="TreeGrafter"/>
</dbReference>
<dbReference type="PROSITE" id="PS50132">
    <property type="entry name" value="RGS"/>
    <property type="match status" value="2"/>
</dbReference>
<dbReference type="GO" id="GO:0005737">
    <property type="term" value="C:cytoplasm"/>
    <property type="evidence" value="ECO:0007669"/>
    <property type="project" value="TreeGrafter"/>
</dbReference>
<reference evidence="2" key="2">
    <citation type="submission" date="2025-09" db="UniProtKB">
        <authorList>
            <consortium name="Ensembl"/>
        </authorList>
    </citation>
    <scope>IDENTIFICATION</scope>
</reference>
<feature type="domain" description="RGS" evidence="1">
    <location>
        <begin position="945"/>
        <end position="1051"/>
    </location>
</feature>
<dbReference type="InterPro" id="IPR036305">
    <property type="entry name" value="RGS_sf"/>
</dbReference>
<sequence>KICKVTWTELMTKGAQGVREQKTTHDFLTFVQPVKFNSDLGVFEVVNDAPQRLESQLKKILHDQKPPNPIYDVIRKAKNDGQLSKKSSTSPAFNIDPNYNTMRLHREQAIQWIKKERLPAFLESDCYFEYRLAKLISQVEWSKTGINFIIDRNYYPWIMKTDPSPPFPEEDATSSTMKKFYVSLALNAMMFCLNECFISSHCKFSKARKRSRKAEEDSSVAIAEHPSHTQLRVYLDQKWESAGKGENGQESGTFQTLEEFISAYVQFILKEAISNLTGQPAAESESDVDFNKWPKVFIHELANNEVSLGTTEPLFSQSFSSFTVLDSKGDVPEHDTEEVSLRLSSESEGADSRAAWCISHRTYDIGNRREFERFKKFIKGTLGERYWWLWMDIERLKVLKDTRRQQRHLDKMKKLYLLSGGDYCLSSEVLLRLDLLRGDQWNIRHLRQIQPEVVKPLLLYWGPRFCVTHSTAIQTACTKLKLWHTQQERPRVDIDPFPQMVSLLPLRPKSCLPRITHFPPHVIWKEAGCQPPSSPALTSAVSDSGPAKASLLGSPEDNLFVCKLLWLLSCYSLLYNYILFLQGKSAAGSAVLGGSRMESMLQSLYLENRAGHYFTHFCEKSGNKLWENSVYFWFDLQAYHQLFYQETLHPFKICKQAQFLYANYIAPSASMDIGLRQNKKYEIYKKIDPAFEDLFDPAEEHILTLLLEPWMKMAEADKCTYEKVELVEETRQLDSVYFRKLQALHQESVSKKDESAAADTGLPTCPDVLPKDQDLCQVPQELAGPNLCDLIHDKLKLEQFRVFLDERSAGYVFSLLLFYLFLQKREEKSKDIKNKYLNKKYFFGPNSPATREQQEELMRSGGGWGQILHDQVSPAILLEIQKYVQKRLEKQWLPLFLADEQHGADEKAKIRDIVEDLLIQKKEKTTRMWKHVDNKWVSSSREIIAFRKALLNPVTANQFQRFVSLKGDLLANGVLFWQEVQKYKDLCHSHCDNATIQNKITAIINCFINSTVPPALQIDIPIEQAEKILEHRKELGPYIFREAQMTIFALLFKFWQNFCEFRSNLASDKILPALERKKEKQMQKKKGKTAEVRLTEVQVRVSWSYSKYIEALEQERILLKMQEDLEKNSSSLLTGY</sequence>
<evidence type="ECO:0000313" key="2">
    <source>
        <dbReference type="Ensembl" id="ENSAOWP00000023932.1"/>
    </source>
</evidence>
<dbReference type="Proteomes" id="UP000694424">
    <property type="component" value="Unplaced"/>
</dbReference>
<dbReference type="InterPro" id="IPR016137">
    <property type="entry name" value="RGS"/>
</dbReference>
<accession>A0A8B9QAU6</accession>
<dbReference type="InterPro" id="IPR048075">
    <property type="entry name" value="RGS22_RGS_second"/>
</dbReference>
<dbReference type="Ensembl" id="ENSAOWT00000027099.1">
    <property type="protein sequence ID" value="ENSAOWP00000023932.1"/>
    <property type="gene ID" value="ENSAOWG00000016129.1"/>
</dbReference>
<reference evidence="2" key="1">
    <citation type="submission" date="2025-08" db="UniProtKB">
        <authorList>
            <consortium name="Ensembl"/>
        </authorList>
    </citation>
    <scope>IDENTIFICATION</scope>
</reference>